<protein>
    <recommendedName>
        <fullName evidence="10">Iron-sulfur cluster assembly enzyme ISCU</fullName>
        <ecNumber evidence="4">2.8.1.7</ecNumber>
    </recommendedName>
    <alternativeName>
        <fullName evidence="12">NifU-like N-terminal domain-containing protein</fullName>
    </alternativeName>
    <alternativeName>
        <fullName evidence="11">NifU-like protein</fullName>
    </alternativeName>
</protein>
<evidence type="ECO:0000256" key="6">
    <source>
        <dbReference type="ARBA" id="ARBA00022723"/>
    </source>
</evidence>
<dbReference type="GO" id="GO:0005506">
    <property type="term" value="F:iron ion binding"/>
    <property type="evidence" value="ECO:0007669"/>
    <property type="project" value="UniProtKB-UniRule"/>
</dbReference>
<dbReference type="EMBL" id="JAEAOA010002069">
    <property type="protein sequence ID" value="KAK3584273.1"/>
    <property type="molecule type" value="Genomic_DNA"/>
</dbReference>
<sequence>MDQRIFEKMTPYFLVQFGNAASRNHSYGWEAEAAVEEARKQVADLIGATDKEIVFTSGATESNNLALIGIAEMYKEKGNHIITCVTEHKAILDTAQYLETKGCEVTYLAVDKYGMISPDELEKAITDKTILISIMTANNEIGTIQPIKEIGAIARRHGVFFHTDATQAAGRIPMDVEDMNIDLLSMSAHKLYGPKGVGAIYVRRKNPRVRISPIIHGGGHERGMRSGTLNVPGIVGLGEACRIAKECMAAETERTLKLRQRLQKGFEERIDYLHLNGHPEKRLPGNLNISFAYIEGESLMIGIEGVAVSSGSACTSASLEPSYVLRATGINDELAHSSIRFTIGRFTTEEDIDEVIRRIGDTAGRLREMSPLYEMVKEGIDLNSIHDKVIDHFNNPRNVGSLDKHESNIGTGIVGAPECGDVMKLQVKVENNKIVDAKFKTYGCGSAIASSSLATEWIKGKTIDEAMAITNADISEELSLPPVKIHCSVLAEDAIKAAIADYKKRIVHKYKNG</sequence>
<dbReference type="GO" id="GO:0044572">
    <property type="term" value="P:[4Fe-4S] cluster assembly"/>
    <property type="evidence" value="ECO:0007669"/>
    <property type="project" value="UniProtKB-ARBA"/>
</dbReference>
<dbReference type="InterPro" id="IPR002871">
    <property type="entry name" value="NIF_FeS_clus_asmbl_NifU_N"/>
</dbReference>
<organism evidence="17 18">
    <name type="scientific">Potamilus streckersoni</name>
    <dbReference type="NCBI Taxonomy" id="2493646"/>
    <lineage>
        <taxon>Eukaryota</taxon>
        <taxon>Metazoa</taxon>
        <taxon>Spiralia</taxon>
        <taxon>Lophotrochozoa</taxon>
        <taxon>Mollusca</taxon>
        <taxon>Bivalvia</taxon>
        <taxon>Autobranchia</taxon>
        <taxon>Heteroconchia</taxon>
        <taxon>Palaeoheterodonta</taxon>
        <taxon>Unionida</taxon>
        <taxon>Unionoidea</taxon>
        <taxon>Unionidae</taxon>
        <taxon>Ambleminae</taxon>
        <taxon>Lampsilini</taxon>
        <taxon>Potamilus</taxon>
    </lineage>
</organism>
<dbReference type="FunFam" id="3.40.640.10:FF:000003">
    <property type="entry name" value="Cysteine desulfurase IscS"/>
    <property type="match status" value="1"/>
</dbReference>
<dbReference type="PANTHER" id="PTHR11601">
    <property type="entry name" value="CYSTEINE DESULFURYLASE FAMILY MEMBER"/>
    <property type="match status" value="1"/>
</dbReference>
<dbReference type="Proteomes" id="UP001195483">
    <property type="component" value="Unassembled WGS sequence"/>
</dbReference>
<evidence type="ECO:0000256" key="1">
    <source>
        <dbReference type="ARBA" id="ARBA00001933"/>
    </source>
</evidence>
<dbReference type="InterPro" id="IPR015422">
    <property type="entry name" value="PyrdxlP-dep_Trfase_small"/>
</dbReference>
<proteinExistence type="inferred from homology"/>
<reference evidence="17" key="2">
    <citation type="journal article" date="2021" name="Genome Biol. Evol.">
        <title>Developing a high-quality reference genome for a parasitic bivalve with doubly uniparental inheritance (Bivalvia: Unionida).</title>
        <authorList>
            <person name="Smith C.H."/>
        </authorList>
    </citation>
    <scope>NUCLEOTIDE SEQUENCE</scope>
    <source>
        <strain evidence="17">CHS0354</strain>
        <tissue evidence="17">Mantle</tissue>
    </source>
</reference>
<evidence type="ECO:0000313" key="18">
    <source>
        <dbReference type="Proteomes" id="UP001195483"/>
    </source>
</evidence>
<accession>A0AAE0S375</accession>
<dbReference type="Pfam" id="PF01592">
    <property type="entry name" value="NifU_N"/>
    <property type="match status" value="1"/>
</dbReference>
<feature type="domain" description="Aminotransferase class V" evidence="15">
    <location>
        <begin position="3"/>
        <end position="354"/>
    </location>
</feature>
<dbReference type="GO" id="GO:0099128">
    <property type="term" value="C:mitochondrial [2Fe-2S] assembly complex"/>
    <property type="evidence" value="ECO:0007669"/>
    <property type="project" value="UniProtKB-ARBA"/>
</dbReference>
<evidence type="ECO:0000256" key="13">
    <source>
        <dbReference type="RuleBase" id="RU004504"/>
    </source>
</evidence>
<dbReference type="Gene3D" id="3.90.1150.10">
    <property type="entry name" value="Aspartate Aminotransferase, domain 1"/>
    <property type="match status" value="1"/>
</dbReference>
<dbReference type="FunFam" id="3.90.1150.10:FF:000002">
    <property type="entry name" value="Cysteine desulfurase IscS"/>
    <property type="match status" value="1"/>
</dbReference>
<evidence type="ECO:0000256" key="5">
    <source>
        <dbReference type="ARBA" id="ARBA00022679"/>
    </source>
</evidence>
<dbReference type="InterPro" id="IPR010240">
    <property type="entry name" value="Cys_deSase_IscS"/>
</dbReference>
<evidence type="ECO:0000256" key="8">
    <source>
        <dbReference type="ARBA" id="ARBA00023004"/>
    </source>
</evidence>
<evidence type="ECO:0000313" key="17">
    <source>
        <dbReference type="EMBL" id="KAK3584273.1"/>
    </source>
</evidence>
<keyword evidence="7" id="KW-0663">Pyridoxal phosphate</keyword>
<comment type="similarity">
    <text evidence="3">Belongs to the class-V pyridoxal-phosphate-dependent aminotransferase family. NifS/IscS subfamily.</text>
</comment>
<dbReference type="HAMAP" id="MF_00331">
    <property type="entry name" value="Cys_desulf_IscS"/>
    <property type="match status" value="1"/>
</dbReference>
<dbReference type="EC" id="2.8.1.7" evidence="4"/>
<dbReference type="NCBIfam" id="NF010611">
    <property type="entry name" value="PRK14012.1"/>
    <property type="match status" value="1"/>
</dbReference>
<reference evidence="17" key="1">
    <citation type="journal article" date="2021" name="Genome Biol. Evol.">
        <title>A High-Quality Reference Genome for a Parasitic Bivalve with Doubly Uniparental Inheritance (Bivalvia: Unionida).</title>
        <authorList>
            <person name="Smith C.H."/>
        </authorList>
    </citation>
    <scope>NUCLEOTIDE SEQUENCE</scope>
    <source>
        <strain evidence="17">CHS0354</strain>
    </source>
</reference>
<evidence type="ECO:0000256" key="2">
    <source>
        <dbReference type="ARBA" id="ARBA00006420"/>
    </source>
</evidence>
<comment type="similarity">
    <text evidence="2 14">Belongs to the NifU family.</text>
</comment>
<dbReference type="FunFam" id="3.90.1010.10:FF:000008">
    <property type="entry name" value="Iron-sulfur cluster assembly enzyme"/>
    <property type="match status" value="1"/>
</dbReference>
<keyword evidence="5" id="KW-0808">Transferase</keyword>
<dbReference type="PROSITE" id="PS00595">
    <property type="entry name" value="AA_TRANSFER_CLASS_5"/>
    <property type="match status" value="1"/>
</dbReference>
<keyword evidence="18" id="KW-1185">Reference proteome</keyword>
<dbReference type="GO" id="GO:0051536">
    <property type="term" value="F:iron-sulfur cluster binding"/>
    <property type="evidence" value="ECO:0007669"/>
    <property type="project" value="UniProtKB-UniRule"/>
</dbReference>
<dbReference type="Gene3D" id="3.90.1010.10">
    <property type="match status" value="1"/>
</dbReference>
<reference evidence="17" key="3">
    <citation type="submission" date="2023-05" db="EMBL/GenBank/DDBJ databases">
        <authorList>
            <person name="Smith C.H."/>
        </authorList>
    </citation>
    <scope>NUCLEOTIDE SEQUENCE</scope>
    <source>
        <strain evidence="17">CHS0354</strain>
        <tissue evidence="17">Mantle</tissue>
    </source>
</reference>
<evidence type="ECO:0000256" key="9">
    <source>
        <dbReference type="ARBA" id="ARBA00023014"/>
    </source>
</evidence>
<comment type="cofactor">
    <cofactor evidence="1 13">
        <name>pyridoxal 5'-phosphate</name>
        <dbReference type="ChEBI" id="CHEBI:597326"/>
    </cofactor>
</comment>
<keyword evidence="8" id="KW-0408">Iron</keyword>
<dbReference type="Pfam" id="PF00266">
    <property type="entry name" value="Aminotran_5"/>
    <property type="match status" value="1"/>
</dbReference>
<dbReference type="GO" id="GO:0044571">
    <property type="term" value="P:[2Fe-2S] cluster assembly"/>
    <property type="evidence" value="ECO:0007669"/>
    <property type="project" value="InterPro"/>
</dbReference>
<dbReference type="PANTHER" id="PTHR11601:SF34">
    <property type="entry name" value="CYSTEINE DESULFURASE"/>
    <property type="match status" value="1"/>
</dbReference>
<evidence type="ECO:0000259" key="16">
    <source>
        <dbReference type="Pfam" id="PF01592"/>
    </source>
</evidence>
<comment type="caution">
    <text evidence="17">The sequence shown here is derived from an EMBL/GenBank/DDBJ whole genome shotgun (WGS) entry which is preliminary data.</text>
</comment>
<dbReference type="InterPro" id="IPR015421">
    <property type="entry name" value="PyrdxlP-dep_Trfase_major"/>
</dbReference>
<dbReference type="NCBIfam" id="TIGR01999">
    <property type="entry name" value="iscU"/>
    <property type="match status" value="1"/>
</dbReference>
<gene>
    <name evidence="17" type="ORF">CHS0354_035354</name>
</gene>
<dbReference type="InterPro" id="IPR015424">
    <property type="entry name" value="PyrdxlP-dep_Trfase"/>
</dbReference>
<evidence type="ECO:0000256" key="11">
    <source>
        <dbReference type="ARBA" id="ARBA00075306"/>
    </source>
</evidence>
<name>A0AAE0S375_9BIVA</name>
<evidence type="ECO:0000256" key="10">
    <source>
        <dbReference type="ARBA" id="ARBA00069498"/>
    </source>
</evidence>
<dbReference type="InterPro" id="IPR020578">
    <property type="entry name" value="Aminotrans_V_PyrdxlP_BS"/>
</dbReference>
<dbReference type="NCBIfam" id="NF002806">
    <property type="entry name" value="PRK02948.1"/>
    <property type="match status" value="1"/>
</dbReference>
<dbReference type="InterPro" id="IPR011339">
    <property type="entry name" value="ISCU"/>
</dbReference>
<evidence type="ECO:0000256" key="4">
    <source>
        <dbReference type="ARBA" id="ARBA00012239"/>
    </source>
</evidence>
<evidence type="ECO:0000259" key="15">
    <source>
        <dbReference type="Pfam" id="PF00266"/>
    </source>
</evidence>
<dbReference type="SUPFAM" id="SSF82649">
    <property type="entry name" value="SufE/NifU"/>
    <property type="match status" value="1"/>
</dbReference>
<evidence type="ECO:0000256" key="12">
    <source>
        <dbReference type="ARBA" id="ARBA00077466"/>
    </source>
</evidence>
<dbReference type="GO" id="GO:0030170">
    <property type="term" value="F:pyridoxal phosphate binding"/>
    <property type="evidence" value="ECO:0007669"/>
    <property type="project" value="InterPro"/>
</dbReference>
<keyword evidence="6" id="KW-0479">Metal-binding</keyword>
<dbReference type="Gene3D" id="3.40.640.10">
    <property type="entry name" value="Type I PLP-dependent aspartate aminotransferase-like (Major domain)"/>
    <property type="match status" value="1"/>
</dbReference>
<keyword evidence="9" id="KW-0411">Iron-sulfur</keyword>
<dbReference type="InterPro" id="IPR000192">
    <property type="entry name" value="Aminotrans_V_dom"/>
</dbReference>
<dbReference type="GO" id="GO:0031071">
    <property type="term" value="F:cysteine desulfurase activity"/>
    <property type="evidence" value="ECO:0007669"/>
    <property type="project" value="UniProtKB-EC"/>
</dbReference>
<dbReference type="AlphaFoldDB" id="A0AAE0S375"/>
<dbReference type="SUPFAM" id="SSF53383">
    <property type="entry name" value="PLP-dependent transferases"/>
    <property type="match status" value="1"/>
</dbReference>
<dbReference type="CDD" id="cd06664">
    <property type="entry name" value="IscU_like"/>
    <property type="match status" value="1"/>
</dbReference>
<feature type="domain" description="NIF system FeS cluster assembly NifU N-terminal" evidence="16">
    <location>
        <begin position="386"/>
        <end position="507"/>
    </location>
</feature>
<evidence type="ECO:0000256" key="7">
    <source>
        <dbReference type="ARBA" id="ARBA00022898"/>
    </source>
</evidence>
<evidence type="ECO:0000256" key="3">
    <source>
        <dbReference type="ARBA" id="ARBA00006490"/>
    </source>
</evidence>
<evidence type="ECO:0000256" key="14">
    <source>
        <dbReference type="RuleBase" id="RU362089"/>
    </source>
</evidence>